<feature type="domain" description="O-acyltransferase WSD1 C-terminal" evidence="1">
    <location>
        <begin position="16"/>
        <end position="137"/>
    </location>
</feature>
<dbReference type="InterPro" id="IPR009721">
    <property type="entry name" value="O-acyltransferase_WSD1_C"/>
</dbReference>
<dbReference type="PANTHER" id="PTHR31650:SF1">
    <property type="entry name" value="WAX ESTER SYNTHASE_DIACYLGLYCEROL ACYLTRANSFERASE 4-RELATED"/>
    <property type="match status" value="1"/>
</dbReference>
<dbReference type="Proteomes" id="UP000000311">
    <property type="component" value="Unassembled WGS sequence"/>
</dbReference>
<evidence type="ECO:0000259" key="1">
    <source>
        <dbReference type="Pfam" id="PF06974"/>
    </source>
</evidence>
<evidence type="ECO:0000313" key="3">
    <source>
        <dbReference type="Proteomes" id="UP000000311"/>
    </source>
</evidence>
<dbReference type="GO" id="GO:0008374">
    <property type="term" value="F:O-acyltransferase activity"/>
    <property type="evidence" value="ECO:0007669"/>
    <property type="project" value="InterPro"/>
</dbReference>
<dbReference type="OrthoDB" id="619536at2759"/>
<dbReference type="GO" id="GO:0019432">
    <property type="term" value="P:triglyceride biosynthetic process"/>
    <property type="evidence" value="ECO:0007669"/>
    <property type="project" value="TreeGrafter"/>
</dbReference>
<dbReference type="AlphaFoldDB" id="E2B1K3"/>
<gene>
    <name evidence="2" type="ORF">EAG_05714</name>
</gene>
<sequence>MNRQKINEPNKDSQFFKRLQDITKANNEFRKCPHILINFWIMKYVLALLPAKILKLLLLSQSTMVFSNIYGPEKIHTLNNYLASNLTFWLPNKGATALGLSLISYGGNLNLSLIADKSIINDEKALIEILEDTVREINHAYKSIM</sequence>
<reference evidence="2 3" key="1">
    <citation type="journal article" date="2010" name="Science">
        <title>Genomic comparison of the ants Camponotus floridanus and Harpegnathos saltator.</title>
        <authorList>
            <person name="Bonasio R."/>
            <person name="Zhang G."/>
            <person name="Ye C."/>
            <person name="Mutti N.S."/>
            <person name="Fang X."/>
            <person name="Qin N."/>
            <person name="Donahue G."/>
            <person name="Yang P."/>
            <person name="Li Q."/>
            <person name="Li C."/>
            <person name="Zhang P."/>
            <person name="Huang Z."/>
            <person name="Berger S.L."/>
            <person name="Reinberg D."/>
            <person name="Wang J."/>
            <person name="Liebig J."/>
        </authorList>
    </citation>
    <scope>NUCLEOTIDE SEQUENCE [LARGE SCALE GENOMIC DNA]</scope>
    <source>
        <strain evidence="3">C129</strain>
    </source>
</reference>
<evidence type="ECO:0000313" key="2">
    <source>
        <dbReference type="EMBL" id="EFN60437.1"/>
    </source>
</evidence>
<dbReference type="PANTHER" id="PTHR31650">
    <property type="entry name" value="O-ACYLTRANSFERASE (WSD1-LIKE) FAMILY PROTEIN"/>
    <property type="match status" value="1"/>
</dbReference>
<dbReference type="InterPro" id="IPR045034">
    <property type="entry name" value="O-acyltransferase_WSD1-like"/>
</dbReference>
<proteinExistence type="predicted"/>
<dbReference type="Pfam" id="PF06974">
    <property type="entry name" value="WS_DGAT_C"/>
    <property type="match status" value="1"/>
</dbReference>
<dbReference type="InParanoid" id="E2B1K3"/>
<keyword evidence="3" id="KW-1185">Reference proteome</keyword>
<accession>E2B1K3</accession>
<organism evidence="3">
    <name type="scientific">Camponotus floridanus</name>
    <name type="common">Florida carpenter ant</name>
    <dbReference type="NCBI Taxonomy" id="104421"/>
    <lineage>
        <taxon>Eukaryota</taxon>
        <taxon>Metazoa</taxon>
        <taxon>Ecdysozoa</taxon>
        <taxon>Arthropoda</taxon>
        <taxon>Hexapoda</taxon>
        <taxon>Insecta</taxon>
        <taxon>Pterygota</taxon>
        <taxon>Neoptera</taxon>
        <taxon>Endopterygota</taxon>
        <taxon>Hymenoptera</taxon>
        <taxon>Apocrita</taxon>
        <taxon>Aculeata</taxon>
        <taxon>Formicoidea</taxon>
        <taxon>Formicidae</taxon>
        <taxon>Formicinae</taxon>
        <taxon>Camponotus</taxon>
    </lineage>
</organism>
<name>E2B1K3_CAMFO</name>
<dbReference type="EMBL" id="GL444951">
    <property type="protein sequence ID" value="EFN60437.1"/>
    <property type="molecule type" value="Genomic_DNA"/>
</dbReference>
<dbReference type="GO" id="GO:0005886">
    <property type="term" value="C:plasma membrane"/>
    <property type="evidence" value="ECO:0007669"/>
    <property type="project" value="TreeGrafter"/>
</dbReference>
<protein>
    <recommendedName>
        <fullName evidence="1">O-acyltransferase WSD1 C-terminal domain-containing protein</fullName>
    </recommendedName>
</protein>